<keyword evidence="7 8" id="KW-0961">Cell wall biogenesis/degradation</keyword>
<dbReference type="EMBL" id="JAOWKX010000004">
    <property type="protein sequence ID" value="MCV2884885.1"/>
    <property type="molecule type" value="Genomic_DNA"/>
</dbReference>
<dbReference type="InterPro" id="IPR013221">
    <property type="entry name" value="Mur_ligase_cen"/>
</dbReference>
<dbReference type="Pfam" id="PF02875">
    <property type="entry name" value="Mur_ligase_C"/>
    <property type="match status" value="1"/>
</dbReference>
<dbReference type="RefSeq" id="WP_263712167.1">
    <property type="nucleotide sequence ID" value="NZ_JAOWKX010000004.1"/>
</dbReference>
<organism evidence="11 12">
    <name type="scientific">Fluctibacter corallii</name>
    <dbReference type="NCBI Taxonomy" id="2984329"/>
    <lineage>
        <taxon>Bacteria</taxon>
        <taxon>Pseudomonadati</taxon>
        <taxon>Pseudomonadota</taxon>
        <taxon>Gammaproteobacteria</taxon>
        <taxon>Alteromonadales</taxon>
        <taxon>Alteromonadaceae</taxon>
        <taxon>Fluctibacter</taxon>
    </lineage>
</organism>
<dbReference type="InterPro" id="IPR004101">
    <property type="entry name" value="Mur_ligase_C"/>
</dbReference>
<sequence length="438" mass="47020">MLHYDWLEHKRITVVGLGATGRSCVAFLRKHNAEVTVTDSRAYLDTQGIDAKVVLGRYCADAIANAELVVISPGVDPKHVPLHAANEKGIEVIGDVELFARFNQTPVVAITGSNGKSSVTTLVHDMLQASGLTAKMGGNIGVPVLDLLECEADILVLELSSFQLETIHSLAPKVACVLNVSDDHLDRHGDMDTYVNMKRRIYLNSTFQVCHREDANTWPMRVDVKHTFGLSVCDSAFSWNPQTQTILLHGRPFLPLSECAVMGAHNALNIQAAAMCALLAGATEEAVIEGAKRFKGLPHRCEVVTNRHGTTWINDSKATNVGATLAAIEGIKPTLGRGKLILIAGGDSKGADLSPLDSALKHEVAELLLIGRDADKFSAIQPKAKKFDSLAEAVNFAATITEVGDVVLLSPACASLDMFDNYQHRGQVFASAVEALSA</sequence>
<keyword evidence="7 8" id="KW-0573">Peptidoglycan synthesis</keyword>
<protein>
    <recommendedName>
        <fullName evidence="7 8">UDP-N-acetylmuramoylalanine--D-glutamate ligase</fullName>
        <ecNumber evidence="7 8">6.3.2.9</ecNumber>
    </recommendedName>
    <alternativeName>
        <fullName evidence="7">D-glutamic acid-adding enzyme</fullName>
    </alternativeName>
    <alternativeName>
        <fullName evidence="7">UDP-N-acetylmuramoyl-L-alanyl-D-glutamate synthetase</fullName>
    </alternativeName>
</protein>
<dbReference type="Proteomes" id="UP001652504">
    <property type="component" value="Unassembled WGS sequence"/>
</dbReference>
<comment type="caution">
    <text evidence="11">The sequence shown here is derived from an EMBL/GenBank/DDBJ whole genome shotgun (WGS) entry which is preliminary data.</text>
</comment>
<dbReference type="SUPFAM" id="SSF51984">
    <property type="entry name" value="MurCD N-terminal domain"/>
    <property type="match status" value="1"/>
</dbReference>
<evidence type="ECO:0000256" key="7">
    <source>
        <dbReference type="HAMAP-Rule" id="MF_00639"/>
    </source>
</evidence>
<evidence type="ECO:0000256" key="5">
    <source>
        <dbReference type="ARBA" id="ARBA00022741"/>
    </source>
</evidence>
<feature type="domain" description="Mur ligase central" evidence="10">
    <location>
        <begin position="110"/>
        <end position="277"/>
    </location>
</feature>
<gene>
    <name evidence="7 11" type="primary">murD</name>
    <name evidence="11" type="ORF">OE749_09270</name>
</gene>
<comment type="function">
    <text evidence="7 8">Cell wall formation. Catalyzes the addition of glutamate to the nucleotide precursor UDP-N-acetylmuramoyl-L-alanine (UMA).</text>
</comment>
<evidence type="ECO:0000259" key="10">
    <source>
        <dbReference type="Pfam" id="PF08245"/>
    </source>
</evidence>
<keyword evidence="7 8" id="KW-0132">Cell division</keyword>
<evidence type="ECO:0000256" key="6">
    <source>
        <dbReference type="ARBA" id="ARBA00022840"/>
    </source>
</evidence>
<keyword evidence="3 7" id="KW-0963">Cytoplasm</keyword>
<dbReference type="NCBIfam" id="TIGR01087">
    <property type="entry name" value="murD"/>
    <property type="match status" value="1"/>
</dbReference>
<dbReference type="Gene3D" id="3.90.190.20">
    <property type="entry name" value="Mur ligase, C-terminal domain"/>
    <property type="match status" value="1"/>
</dbReference>
<keyword evidence="6 7" id="KW-0067">ATP-binding</keyword>
<keyword evidence="12" id="KW-1185">Reference proteome</keyword>
<reference evidence="11 12" key="1">
    <citation type="submission" date="2022-10" db="EMBL/GenBank/DDBJ databases">
        <title>Aestuariibacter sp. AA17 isolated from Montipora capitata coral fragment.</title>
        <authorList>
            <person name="Emsley S.A."/>
            <person name="Pfannmuller K.M."/>
            <person name="Loughran R.M."/>
            <person name="Shlafstein M."/>
            <person name="Papke E."/>
            <person name="Saw J.H."/>
            <person name="Ushijima B."/>
            <person name="Videau P."/>
        </authorList>
    </citation>
    <scope>NUCLEOTIDE SEQUENCE [LARGE SCALE GENOMIC DNA]</scope>
    <source>
        <strain evidence="11 12">AA17</strain>
    </source>
</reference>
<evidence type="ECO:0000256" key="8">
    <source>
        <dbReference type="RuleBase" id="RU003664"/>
    </source>
</evidence>
<comment type="catalytic activity">
    <reaction evidence="7 8">
        <text>UDP-N-acetyl-alpha-D-muramoyl-L-alanine + D-glutamate + ATP = UDP-N-acetyl-alpha-D-muramoyl-L-alanyl-D-glutamate + ADP + phosphate + H(+)</text>
        <dbReference type="Rhea" id="RHEA:16429"/>
        <dbReference type="ChEBI" id="CHEBI:15378"/>
        <dbReference type="ChEBI" id="CHEBI:29986"/>
        <dbReference type="ChEBI" id="CHEBI:30616"/>
        <dbReference type="ChEBI" id="CHEBI:43474"/>
        <dbReference type="ChEBI" id="CHEBI:83898"/>
        <dbReference type="ChEBI" id="CHEBI:83900"/>
        <dbReference type="ChEBI" id="CHEBI:456216"/>
        <dbReference type="EC" id="6.3.2.9"/>
    </reaction>
</comment>
<dbReference type="SUPFAM" id="SSF53623">
    <property type="entry name" value="MurD-like peptide ligases, catalytic domain"/>
    <property type="match status" value="1"/>
</dbReference>
<name>A0ABT3A8E9_9ALTE</name>
<dbReference type="Pfam" id="PF21799">
    <property type="entry name" value="MurD-like_N"/>
    <property type="match status" value="1"/>
</dbReference>
<dbReference type="InterPro" id="IPR036565">
    <property type="entry name" value="Mur-like_cat_sf"/>
</dbReference>
<keyword evidence="7 8" id="KW-0133">Cell shape</keyword>
<feature type="domain" description="Mur ligase C-terminal" evidence="9">
    <location>
        <begin position="299"/>
        <end position="413"/>
    </location>
</feature>
<evidence type="ECO:0000313" key="12">
    <source>
        <dbReference type="Proteomes" id="UP001652504"/>
    </source>
</evidence>
<evidence type="ECO:0000256" key="3">
    <source>
        <dbReference type="ARBA" id="ARBA00022490"/>
    </source>
</evidence>
<evidence type="ECO:0000313" key="11">
    <source>
        <dbReference type="EMBL" id="MCV2884885.1"/>
    </source>
</evidence>
<comment type="subcellular location">
    <subcellularLocation>
        <location evidence="1 7 8">Cytoplasm</location>
    </subcellularLocation>
</comment>
<dbReference type="InterPro" id="IPR036615">
    <property type="entry name" value="Mur_ligase_C_dom_sf"/>
</dbReference>
<feature type="binding site" evidence="7">
    <location>
        <begin position="112"/>
        <end position="118"/>
    </location>
    <ligand>
        <name>ATP</name>
        <dbReference type="ChEBI" id="CHEBI:30616"/>
    </ligand>
</feature>
<dbReference type="SUPFAM" id="SSF53244">
    <property type="entry name" value="MurD-like peptide ligases, peptide-binding domain"/>
    <property type="match status" value="1"/>
</dbReference>
<evidence type="ECO:0000256" key="2">
    <source>
        <dbReference type="ARBA" id="ARBA00004752"/>
    </source>
</evidence>
<comment type="pathway">
    <text evidence="2 7 8">Cell wall biogenesis; peptidoglycan biosynthesis.</text>
</comment>
<comment type="similarity">
    <text evidence="7">Belongs to the MurCDEF family.</text>
</comment>
<keyword evidence="5 7" id="KW-0547">Nucleotide-binding</keyword>
<dbReference type="PANTHER" id="PTHR43692">
    <property type="entry name" value="UDP-N-ACETYLMURAMOYLALANINE--D-GLUTAMATE LIGASE"/>
    <property type="match status" value="1"/>
</dbReference>
<keyword evidence="7 8" id="KW-0131">Cell cycle</keyword>
<dbReference type="Gene3D" id="3.40.50.720">
    <property type="entry name" value="NAD(P)-binding Rossmann-like Domain"/>
    <property type="match status" value="1"/>
</dbReference>
<dbReference type="Gene3D" id="3.40.1190.10">
    <property type="entry name" value="Mur-like, catalytic domain"/>
    <property type="match status" value="1"/>
</dbReference>
<proteinExistence type="inferred from homology"/>
<dbReference type="InterPro" id="IPR005762">
    <property type="entry name" value="MurD"/>
</dbReference>
<dbReference type="HAMAP" id="MF_00639">
    <property type="entry name" value="MurD"/>
    <property type="match status" value="1"/>
</dbReference>
<keyword evidence="4 7" id="KW-0436">Ligase</keyword>
<dbReference type="EC" id="6.3.2.9" evidence="7 8"/>
<evidence type="ECO:0000256" key="1">
    <source>
        <dbReference type="ARBA" id="ARBA00004496"/>
    </source>
</evidence>
<evidence type="ECO:0000256" key="4">
    <source>
        <dbReference type="ARBA" id="ARBA00022598"/>
    </source>
</evidence>
<accession>A0ABT3A8E9</accession>
<evidence type="ECO:0000259" key="9">
    <source>
        <dbReference type="Pfam" id="PF02875"/>
    </source>
</evidence>
<dbReference type="GO" id="GO:0008764">
    <property type="term" value="F:UDP-N-acetylmuramoylalanine-D-glutamate ligase activity"/>
    <property type="evidence" value="ECO:0007669"/>
    <property type="project" value="UniProtKB-EC"/>
</dbReference>
<dbReference type="Pfam" id="PF08245">
    <property type="entry name" value="Mur_ligase_M"/>
    <property type="match status" value="1"/>
</dbReference>
<dbReference type="PANTHER" id="PTHR43692:SF1">
    <property type="entry name" value="UDP-N-ACETYLMURAMOYLALANINE--D-GLUTAMATE LIGASE"/>
    <property type="match status" value="1"/>
</dbReference>